<dbReference type="InterPro" id="IPR009057">
    <property type="entry name" value="Homeodomain-like_sf"/>
</dbReference>
<feature type="compositionally biased region" description="Basic and acidic residues" evidence="3">
    <location>
        <begin position="395"/>
        <end position="405"/>
    </location>
</feature>
<dbReference type="SMART" id="SM00717">
    <property type="entry name" value="SANT"/>
    <property type="match status" value="1"/>
</dbReference>
<feature type="compositionally biased region" description="Acidic residues" evidence="3">
    <location>
        <begin position="379"/>
        <end position="394"/>
    </location>
</feature>
<feature type="region of interest" description="Disordered" evidence="3">
    <location>
        <begin position="519"/>
        <end position="542"/>
    </location>
</feature>
<evidence type="ECO:0000259" key="4">
    <source>
        <dbReference type="PROSITE" id="PS50090"/>
    </source>
</evidence>
<dbReference type="PROSITE" id="PS51294">
    <property type="entry name" value="HTH_MYB"/>
    <property type="match status" value="1"/>
</dbReference>
<dbReference type="EMBL" id="JARBHA010000008">
    <property type="protein sequence ID" value="KAJ9694424.1"/>
    <property type="molecule type" value="Genomic_DNA"/>
</dbReference>
<protein>
    <submittedName>
        <fullName evidence="6">Uncharacterized protein</fullName>
    </submittedName>
</protein>
<feature type="compositionally biased region" description="Low complexity" evidence="3">
    <location>
        <begin position="144"/>
        <end position="161"/>
    </location>
</feature>
<evidence type="ECO:0000259" key="5">
    <source>
        <dbReference type="PROSITE" id="PS51294"/>
    </source>
</evidence>
<feature type="region of interest" description="Disordered" evidence="3">
    <location>
        <begin position="144"/>
        <end position="179"/>
    </location>
</feature>
<reference evidence="6 7" key="1">
    <citation type="journal article" date="2023" name="BMC Biotechnol.">
        <title>Vitis rotundifolia cv Carlos genome sequencing.</title>
        <authorList>
            <person name="Huff M."/>
            <person name="Hulse-Kemp A."/>
            <person name="Scheffler B."/>
            <person name="Youngblood R."/>
            <person name="Simpson S."/>
            <person name="Babiker E."/>
            <person name="Staton M."/>
        </authorList>
    </citation>
    <scope>NUCLEOTIDE SEQUENCE [LARGE SCALE GENOMIC DNA]</scope>
    <source>
        <tissue evidence="6">Leaf</tissue>
    </source>
</reference>
<feature type="domain" description="HTH myb-type" evidence="5">
    <location>
        <begin position="405"/>
        <end position="464"/>
    </location>
</feature>
<feature type="region of interest" description="Disordered" evidence="3">
    <location>
        <begin position="331"/>
        <end position="358"/>
    </location>
</feature>
<sequence length="542" mass="59608">MVQEAPPLKKYVNMKCQRVNEDESFVPALEDEAIEVEHLLAEPKNDNVSVDGVLSLKKCLDIEDIPGRFECGLESHSGGMDSNTTREGEDELKLGVFDGMLHEVAEVGDLHATNSLSGACEDYLLDIEFAETVSELDNGPCAGSHLGNSSSESHSPGFSGSDNGAVGISESSTGTIPVPECGNNLDKMTICTLHGTSRSKCECKMLVEGKMELQGSASFNLQNPDGVDNVSNLVSGIPLVENRKDVTFTNLQYNKVSSIGQGMKKESFAGRKGSRKRPVEASDVGMLLSEKRMRRPTRRYIEEFSDLKAKSNRGRPKNSTTTAKNKLLGNRHRSETHHKGFSAAPLVPSGSYGRSSDRTPFEVGVQKGCLKKYASISDLDSDEESSPAESEDDCVTIKRPETSGDRRKHQRLWTLSEVMKLVDGVSHYGVGRWTDIKRLLFSSSAYRTPVDLRDKWRNLLRASCAQLQSKREVEQKRKHAMRPLPQTLLHRVSELAIIHPYPKGSNSKLPHVGHVTSAMLPTTSKDAPSSLGRRLVPRKNCT</sequence>
<comment type="subcellular location">
    <subcellularLocation>
        <location evidence="1">Nucleus</location>
    </subcellularLocation>
</comment>
<evidence type="ECO:0000313" key="7">
    <source>
        <dbReference type="Proteomes" id="UP001168098"/>
    </source>
</evidence>
<dbReference type="PANTHER" id="PTHR47122:SF5">
    <property type="entry name" value="TRF-LIKE 8"/>
    <property type="match status" value="1"/>
</dbReference>
<evidence type="ECO:0000313" key="6">
    <source>
        <dbReference type="EMBL" id="KAJ9694424.1"/>
    </source>
</evidence>
<gene>
    <name evidence="6" type="ORF">PVL29_010086</name>
</gene>
<dbReference type="InterPro" id="IPR001005">
    <property type="entry name" value="SANT/Myb"/>
</dbReference>
<dbReference type="CDD" id="cd11660">
    <property type="entry name" value="SANT_TRF"/>
    <property type="match status" value="1"/>
</dbReference>
<organism evidence="6 7">
    <name type="scientific">Vitis rotundifolia</name>
    <name type="common">Muscadine grape</name>
    <dbReference type="NCBI Taxonomy" id="103349"/>
    <lineage>
        <taxon>Eukaryota</taxon>
        <taxon>Viridiplantae</taxon>
        <taxon>Streptophyta</taxon>
        <taxon>Embryophyta</taxon>
        <taxon>Tracheophyta</taxon>
        <taxon>Spermatophyta</taxon>
        <taxon>Magnoliopsida</taxon>
        <taxon>eudicotyledons</taxon>
        <taxon>Gunneridae</taxon>
        <taxon>Pentapetalae</taxon>
        <taxon>rosids</taxon>
        <taxon>Vitales</taxon>
        <taxon>Vitaceae</taxon>
        <taxon>Viteae</taxon>
        <taxon>Vitis</taxon>
    </lineage>
</organism>
<dbReference type="PROSITE" id="PS50090">
    <property type="entry name" value="MYB_LIKE"/>
    <property type="match status" value="1"/>
</dbReference>
<dbReference type="Pfam" id="PF00249">
    <property type="entry name" value="Myb_DNA-binding"/>
    <property type="match status" value="1"/>
</dbReference>
<keyword evidence="2" id="KW-0539">Nucleus</keyword>
<feature type="compositionally biased region" description="Basic residues" evidence="3">
    <location>
        <begin position="331"/>
        <end position="340"/>
    </location>
</feature>
<evidence type="ECO:0000256" key="1">
    <source>
        <dbReference type="ARBA" id="ARBA00004123"/>
    </source>
</evidence>
<dbReference type="SUPFAM" id="SSF46689">
    <property type="entry name" value="Homeodomain-like"/>
    <property type="match status" value="1"/>
</dbReference>
<accession>A0AA38ZU61</accession>
<evidence type="ECO:0000256" key="2">
    <source>
        <dbReference type="ARBA" id="ARBA00023242"/>
    </source>
</evidence>
<comment type="caution">
    <text evidence="6">The sequence shown here is derived from an EMBL/GenBank/DDBJ whole genome shotgun (WGS) entry which is preliminary data.</text>
</comment>
<keyword evidence="7" id="KW-1185">Reference proteome</keyword>
<feature type="domain" description="Myb-like" evidence="4">
    <location>
        <begin position="413"/>
        <end position="460"/>
    </location>
</feature>
<proteinExistence type="predicted"/>
<dbReference type="AlphaFoldDB" id="A0AA38ZU61"/>
<evidence type="ECO:0000256" key="3">
    <source>
        <dbReference type="SAM" id="MobiDB-lite"/>
    </source>
</evidence>
<dbReference type="PANTHER" id="PTHR47122">
    <property type="entry name" value="MYB-LIKE DNA-BINDING DOMAIN CONTAINING PROTEIN, EXPRESSED"/>
    <property type="match status" value="1"/>
</dbReference>
<dbReference type="InterPro" id="IPR017930">
    <property type="entry name" value="Myb_dom"/>
</dbReference>
<dbReference type="Gene3D" id="1.10.246.220">
    <property type="match status" value="1"/>
</dbReference>
<name>A0AA38ZU61_VITRO</name>
<feature type="region of interest" description="Disordered" evidence="3">
    <location>
        <begin position="378"/>
        <end position="405"/>
    </location>
</feature>
<dbReference type="GO" id="GO:0005634">
    <property type="term" value="C:nucleus"/>
    <property type="evidence" value="ECO:0007669"/>
    <property type="project" value="UniProtKB-SubCell"/>
</dbReference>
<dbReference type="Proteomes" id="UP001168098">
    <property type="component" value="Unassembled WGS sequence"/>
</dbReference>